<sequence length="454" mass="50818">MKKNDEIKLAISGQGHTGEGIGKVEGYPLFVEFALPGEEIHAKVLKTNKSYGFAKMVEVGKASSHRVEPPCPYYYRCGGCHLMHSDYEGQLDFKKTRVKDSLERIGKISHVTVEDTLGMDTPFRYRNKVQIPLGRVDGKFVAGFYAKRSHRIVDIEACIVQHQEADEVLSVLRTWAETYDISTYHQDLRVNPQGILRHLMVRKGFSTGDLMVVLVVTSKDVPHLDVLLTKLKELPGFQSLILNVNREDTNVVLGRQNHLVYGKEFIEDYIGPFRFKISPHSFFQVNPKQTEVMYGKALEYANLSGSETVFDCYCGAGTISLFLSQKAKKVYGIEIVPEAVADAKVNAKINGVENVEFLLGKSEEVIVDLMERGIHADVVVVDPPRKGCDGSLLESIAKIHPEKIVYVSCDPGSLGRDLGILETLGYRTEKVTPIDNFPQSYHVETVVLISRIEK</sequence>
<dbReference type="PROSITE" id="PS01231">
    <property type="entry name" value="TRMA_2"/>
    <property type="match status" value="1"/>
</dbReference>
<evidence type="ECO:0000256" key="5">
    <source>
        <dbReference type="PROSITE-ProRule" id="PRU10015"/>
    </source>
</evidence>
<dbReference type="PANTHER" id="PTHR11061:SF30">
    <property type="entry name" value="TRNA (URACIL(54)-C(5))-METHYLTRANSFERASE"/>
    <property type="match status" value="1"/>
</dbReference>
<name>A0A1G8IHE2_9CLOT</name>
<dbReference type="InterPro" id="IPR030391">
    <property type="entry name" value="MeTrfase_TrmA_CS"/>
</dbReference>
<dbReference type="InterPro" id="IPR010280">
    <property type="entry name" value="U5_MeTrfase_fam"/>
</dbReference>
<keyword evidence="2 4" id="KW-0808">Transferase</keyword>
<reference evidence="7 8" key="1">
    <citation type="submission" date="2016-10" db="EMBL/GenBank/DDBJ databases">
        <authorList>
            <person name="de Groot N.N."/>
        </authorList>
    </citation>
    <scope>NUCLEOTIDE SEQUENCE [LARGE SCALE GENOMIC DNA]</scope>
    <source>
        <strain evidence="7 8">CGMCC 1.5058</strain>
    </source>
</reference>
<dbReference type="Pfam" id="PF01938">
    <property type="entry name" value="TRAM"/>
    <property type="match status" value="1"/>
</dbReference>
<dbReference type="Pfam" id="PF05958">
    <property type="entry name" value="tRNA_U5-meth_tr"/>
    <property type="match status" value="1"/>
</dbReference>
<dbReference type="InterPro" id="IPR002792">
    <property type="entry name" value="TRAM_dom"/>
</dbReference>
<evidence type="ECO:0000313" key="7">
    <source>
        <dbReference type="EMBL" id="SDI18313.1"/>
    </source>
</evidence>
<dbReference type="PROSITE" id="PS50926">
    <property type="entry name" value="TRAM"/>
    <property type="match status" value="1"/>
</dbReference>
<dbReference type="FunFam" id="2.40.50.140:FF:000097">
    <property type="entry name" value="23S rRNA (uracil(1939)-C(5))-methyltransferase RlmD"/>
    <property type="match status" value="1"/>
</dbReference>
<keyword evidence="1 4" id="KW-0489">Methyltransferase</keyword>
<dbReference type="Gene3D" id="3.40.50.150">
    <property type="entry name" value="Vaccinia Virus protein VP39"/>
    <property type="match status" value="1"/>
</dbReference>
<dbReference type="EMBL" id="FNDZ01000001">
    <property type="protein sequence ID" value="SDI18313.1"/>
    <property type="molecule type" value="Genomic_DNA"/>
</dbReference>
<dbReference type="InterPro" id="IPR029063">
    <property type="entry name" value="SAM-dependent_MTases_sf"/>
</dbReference>
<dbReference type="GO" id="GO:0070041">
    <property type="term" value="F:rRNA (uridine-C5-)-methyltransferase activity"/>
    <property type="evidence" value="ECO:0007669"/>
    <property type="project" value="UniProtKB-ARBA"/>
</dbReference>
<evidence type="ECO:0000259" key="6">
    <source>
        <dbReference type="PROSITE" id="PS50926"/>
    </source>
</evidence>
<feature type="binding site" evidence="4">
    <location>
        <position position="284"/>
    </location>
    <ligand>
        <name>S-adenosyl-L-methionine</name>
        <dbReference type="ChEBI" id="CHEBI:59789"/>
    </ligand>
</feature>
<dbReference type="InterPro" id="IPR030390">
    <property type="entry name" value="MeTrfase_TrmA_AS"/>
</dbReference>
<feature type="binding site" evidence="4">
    <location>
        <position position="313"/>
    </location>
    <ligand>
        <name>S-adenosyl-L-methionine</name>
        <dbReference type="ChEBI" id="CHEBI:59789"/>
    </ligand>
</feature>
<feature type="domain" description="TRAM" evidence="6">
    <location>
        <begin position="1"/>
        <end position="58"/>
    </location>
</feature>
<dbReference type="SUPFAM" id="SSF53335">
    <property type="entry name" value="S-adenosyl-L-methionine-dependent methyltransferases"/>
    <property type="match status" value="1"/>
</dbReference>
<evidence type="ECO:0000313" key="8">
    <source>
        <dbReference type="Proteomes" id="UP000183255"/>
    </source>
</evidence>
<dbReference type="GO" id="GO:0070475">
    <property type="term" value="P:rRNA base methylation"/>
    <property type="evidence" value="ECO:0007669"/>
    <property type="project" value="TreeGrafter"/>
</dbReference>
<evidence type="ECO:0000256" key="2">
    <source>
        <dbReference type="ARBA" id="ARBA00022679"/>
    </source>
</evidence>
<protein>
    <submittedName>
        <fullName evidence="7">23S rRNA (Uracil1939-C5)-methyltransferase</fullName>
    </submittedName>
</protein>
<keyword evidence="3 4" id="KW-0949">S-adenosyl-L-methionine</keyword>
<dbReference type="SUPFAM" id="SSF50249">
    <property type="entry name" value="Nucleic acid-binding proteins"/>
    <property type="match status" value="1"/>
</dbReference>
<dbReference type="PANTHER" id="PTHR11061">
    <property type="entry name" value="RNA M5U METHYLTRANSFERASE"/>
    <property type="match status" value="1"/>
</dbReference>
<evidence type="ECO:0000256" key="4">
    <source>
        <dbReference type="PROSITE-ProRule" id="PRU01024"/>
    </source>
</evidence>
<evidence type="ECO:0000256" key="3">
    <source>
        <dbReference type="ARBA" id="ARBA00022691"/>
    </source>
</evidence>
<dbReference type="Proteomes" id="UP000183255">
    <property type="component" value="Unassembled WGS sequence"/>
</dbReference>
<evidence type="ECO:0000256" key="1">
    <source>
        <dbReference type="ARBA" id="ARBA00022603"/>
    </source>
</evidence>
<accession>A0A1G8IHE2</accession>
<dbReference type="FunFam" id="2.40.50.1070:FF:000003">
    <property type="entry name" value="23S rRNA (Uracil-5-)-methyltransferase RumA"/>
    <property type="match status" value="1"/>
</dbReference>
<dbReference type="PROSITE" id="PS51687">
    <property type="entry name" value="SAM_MT_RNA_M5U"/>
    <property type="match status" value="1"/>
</dbReference>
<dbReference type="Gene3D" id="2.40.50.1070">
    <property type="match status" value="1"/>
</dbReference>
<dbReference type="NCBIfam" id="TIGR00479">
    <property type="entry name" value="rumA"/>
    <property type="match status" value="1"/>
</dbReference>
<feature type="active site" description="Nucleophile" evidence="4">
    <location>
        <position position="409"/>
    </location>
</feature>
<comment type="similarity">
    <text evidence="4">Belongs to the class I-like SAM-binding methyltransferase superfamily. RNA M5U methyltransferase family.</text>
</comment>
<dbReference type="AlphaFoldDB" id="A0A1G8IHE2"/>
<feature type="binding site" evidence="4">
    <location>
        <position position="382"/>
    </location>
    <ligand>
        <name>S-adenosyl-L-methionine</name>
        <dbReference type="ChEBI" id="CHEBI:59789"/>
    </ligand>
</feature>
<feature type="active site" evidence="5">
    <location>
        <position position="409"/>
    </location>
</feature>
<dbReference type="InterPro" id="IPR012340">
    <property type="entry name" value="NA-bd_OB-fold"/>
</dbReference>
<dbReference type="Gene3D" id="2.40.50.140">
    <property type="entry name" value="Nucleic acid-binding proteins"/>
    <property type="match status" value="1"/>
</dbReference>
<organism evidence="7 8">
    <name type="scientific">Proteiniclasticum ruminis</name>
    <dbReference type="NCBI Taxonomy" id="398199"/>
    <lineage>
        <taxon>Bacteria</taxon>
        <taxon>Bacillati</taxon>
        <taxon>Bacillota</taxon>
        <taxon>Clostridia</taxon>
        <taxon>Eubacteriales</taxon>
        <taxon>Clostridiaceae</taxon>
        <taxon>Proteiniclasticum</taxon>
    </lineage>
</organism>
<gene>
    <name evidence="7" type="ORF">SAMN05421804_101889</name>
</gene>
<dbReference type="FunFam" id="3.40.50.150:FF:000009">
    <property type="entry name" value="23S rRNA (Uracil(1939)-C(5))-methyltransferase RlmD"/>
    <property type="match status" value="1"/>
</dbReference>
<dbReference type="RefSeq" id="WP_031574563.1">
    <property type="nucleotide sequence ID" value="NZ_FNDZ01000001.1"/>
</dbReference>
<feature type="binding site" evidence="4">
    <location>
        <position position="334"/>
    </location>
    <ligand>
        <name>S-adenosyl-L-methionine</name>
        <dbReference type="ChEBI" id="CHEBI:59789"/>
    </ligand>
</feature>
<proteinExistence type="inferred from homology"/>
<dbReference type="CDD" id="cd02440">
    <property type="entry name" value="AdoMet_MTases"/>
    <property type="match status" value="1"/>
</dbReference>
<dbReference type="PROSITE" id="PS01230">
    <property type="entry name" value="TRMA_1"/>
    <property type="match status" value="1"/>
</dbReference>